<dbReference type="GO" id="GO:0016746">
    <property type="term" value="F:acyltransferase activity"/>
    <property type="evidence" value="ECO:0007669"/>
    <property type="project" value="UniProtKB-KW"/>
</dbReference>
<reference evidence="3 4" key="1">
    <citation type="journal article" date="2023" name="ISME J.">
        <title>Cultivation and genomic characterization of novel and ubiquitous marine nitrite-oxidizing bacteria from the Nitrospirales.</title>
        <authorList>
            <person name="Mueller A.J."/>
            <person name="Daebeler A."/>
            <person name="Herbold C.W."/>
            <person name="Kirkegaard R.H."/>
            <person name="Daims H."/>
        </authorList>
    </citation>
    <scope>NUCLEOTIDE SEQUENCE [LARGE SCALE GENOMIC DNA]</scope>
    <source>
        <strain evidence="3 4">EB</strain>
    </source>
</reference>
<dbReference type="EMBL" id="JAQOUE010000001">
    <property type="protein sequence ID" value="MDT7043405.1"/>
    <property type="molecule type" value="Genomic_DNA"/>
</dbReference>
<dbReference type="InterPro" id="IPR003788">
    <property type="entry name" value="NDUFAF7"/>
</dbReference>
<dbReference type="SUPFAM" id="SSF53335">
    <property type="entry name" value="S-adenosyl-L-methionine-dependent methyltransferases"/>
    <property type="match status" value="1"/>
</dbReference>
<dbReference type="RefSeq" id="WP_313833972.1">
    <property type="nucleotide sequence ID" value="NZ_JAQOUE010000001.1"/>
</dbReference>
<evidence type="ECO:0000256" key="1">
    <source>
        <dbReference type="ARBA" id="ARBA00022603"/>
    </source>
</evidence>
<proteinExistence type="predicted"/>
<dbReference type="Proteomes" id="UP001250932">
    <property type="component" value="Unassembled WGS sequence"/>
</dbReference>
<keyword evidence="3" id="KW-0012">Acyltransferase</keyword>
<evidence type="ECO:0000313" key="4">
    <source>
        <dbReference type="Proteomes" id="UP001250932"/>
    </source>
</evidence>
<gene>
    <name evidence="3" type="ORF">PPG34_13675</name>
</gene>
<dbReference type="InterPro" id="IPR029063">
    <property type="entry name" value="SAM-dependent_MTases_sf"/>
</dbReference>
<name>A0ABU3KAA4_9BACT</name>
<dbReference type="GO" id="GO:0032259">
    <property type="term" value="P:methylation"/>
    <property type="evidence" value="ECO:0007669"/>
    <property type="project" value="UniProtKB-KW"/>
</dbReference>
<evidence type="ECO:0000256" key="2">
    <source>
        <dbReference type="ARBA" id="ARBA00022679"/>
    </source>
</evidence>
<dbReference type="GO" id="GO:0008168">
    <property type="term" value="F:methyltransferase activity"/>
    <property type="evidence" value="ECO:0007669"/>
    <property type="project" value="UniProtKB-KW"/>
</dbReference>
<dbReference type="InterPro" id="IPR038375">
    <property type="entry name" value="NDUFAF7_sf"/>
</dbReference>
<organism evidence="3 4">
    <name type="scientific">Candidatus Nitronereus thalassa</name>
    <dbReference type="NCBI Taxonomy" id="3020898"/>
    <lineage>
        <taxon>Bacteria</taxon>
        <taxon>Pseudomonadati</taxon>
        <taxon>Nitrospirota</taxon>
        <taxon>Nitrospiria</taxon>
        <taxon>Nitrospirales</taxon>
        <taxon>Nitrospiraceae</taxon>
        <taxon>Candidatus Nitronereus</taxon>
    </lineage>
</organism>
<keyword evidence="2" id="KW-0808">Transferase</keyword>
<dbReference type="Pfam" id="PF02636">
    <property type="entry name" value="Methyltransf_28"/>
    <property type="match status" value="1"/>
</dbReference>
<evidence type="ECO:0000313" key="3">
    <source>
        <dbReference type="EMBL" id="MDT7043405.1"/>
    </source>
</evidence>
<dbReference type="Gene3D" id="3.40.50.12710">
    <property type="match status" value="1"/>
</dbReference>
<comment type="caution">
    <text evidence="3">The sequence shown here is derived from an EMBL/GenBank/DDBJ whole genome shotgun (WGS) entry which is preliminary data.</text>
</comment>
<accession>A0ABU3KAA4</accession>
<keyword evidence="1 3" id="KW-0489">Methyltransferase</keyword>
<keyword evidence="4" id="KW-1185">Reference proteome</keyword>
<sequence>MAAEAAATDDALPQLLGDFSPVDVWQVHMNQLFYALRGGQLRDLYQTFAAADYRLGFALAADYVARVQQREKSNPSAASRALIIMEWGAGNGNLAACFLDHVQALDAAGTLYPRVEYILVDSSEVVLESAKANPDLSKHQAKIRFEQAQVPDLKAFADGSLDRIICNEFWNESPTKLLLRKAGDIMEEHVRPNLKETRLKDFPDWPGFIHAFENIDVPTLKGLPVFLEDIVWEREYHKIEAKDVPFRRLITDFLKGIDEEVLVPANIGAALSLNEAKRLLASDAIGLSAFDAGTADLSVLNDPEKPCYNLLGGQFSFMVNFALLEDVANQVGGGKVNIEAQKEFVGRNLRTNVMSLMDVLASHPRLPEGDQWEVDRFILKTIGAINSAYQSPYERKIEFPIPPSLSEGHRKELQQLLDSFQSTGVPDTIAYLTEEEVMGVAGKLEELGYDRETLRAVLKAPAQPVDYFHFFFVPTA</sequence>
<protein>
    <submittedName>
        <fullName evidence="3">Class I SAM-dependent methyltransferase</fullName>
    </submittedName>
</protein>